<keyword evidence="2" id="KW-0732">Signal</keyword>
<organism evidence="3">
    <name type="scientific">Salinicola endophyticus</name>
    <dbReference type="NCBI Taxonomy" id="1949083"/>
    <lineage>
        <taxon>Bacteria</taxon>
        <taxon>Pseudomonadati</taxon>
        <taxon>Pseudomonadota</taxon>
        <taxon>Gammaproteobacteria</taxon>
        <taxon>Oceanospirillales</taxon>
        <taxon>Halomonadaceae</taxon>
        <taxon>Salinicola</taxon>
    </lineage>
</organism>
<sequence length="106" mass="10614">MRTSLATVAFAAIMTLGYAGTALADSAALKDAQQANQEPLAPGSGVTASGEQDASSFSGGSAATNQSLDAMESETDSTTDIEDSKSLDEINAEGHSVEAGDAIKSQ</sequence>
<dbReference type="AlphaFoldDB" id="A0AB74U6I8"/>
<reference evidence="3" key="1">
    <citation type="submission" date="2024-06" db="EMBL/GenBank/DDBJ databases">
        <title>Complete genome of Salinicola endophyticus HNIBRBA4755.</title>
        <authorList>
            <person name="Shin S.Y."/>
            <person name="Kang H."/>
            <person name="Song J."/>
        </authorList>
    </citation>
    <scope>NUCLEOTIDE SEQUENCE</scope>
    <source>
        <strain evidence="3">HNIBRBA4755</strain>
    </source>
</reference>
<evidence type="ECO:0008006" key="4">
    <source>
        <dbReference type="Google" id="ProtNLM"/>
    </source>
</evidence>
<feature type="region of interest" description="Disordered" evidence="1">
    <location>
        <begin position="31"/>
        <end position="106"/>
    </location>
</feature>
<gene>
    <name evidence="3" type="ORF">ABV408_12215</name>
</gene>
<feature type="chain" id="PRO_5044496811" description="Secreted protein" evidence="2">
    <location>
        <begin position="25"/>
        <end position="106"/>
    </location>
</feature>
<proteinExistence type="predicted"/>
<feature type="compositionally biased region" description="Acidic residues" evidence="1">
    <location>
        <begin position="71"/>
        <end position="81"/>
    </location>
</feature>
<dbReference type="EMBL" id="CP159578">
    <property type="protein sequence ID" value="XCJ78208.1"/>
    <property type="molecule type" value="Genomic_DNA"/>
</dbReference>
<evidence type="ECO:0000313" key="3">
    <source>
        <dbReference type="EMBL" id="XCJ78208.1"/>
    </source>
</evidence>
<evidence type="ECO:0000256" key="2">
    <source>
        <dbReference type="SAM" id="SignalP"/>
    </source>
</evidence>
<accession>A0AB74U6I8</accession>
<feature type="compositionally biased region" description="Polar residues" evidence="1">
    <location>
        <begin position="46"/>
        <end position="68"/>
    </location>
</feature>
<protein>
    <recommendedName>
        <fullName evidence="4">Secreted protein</fullName>
    </recommendedName>
</protein>
<evidence type="ECO:0000256" key="1">
    <source>
        <dbReference type="SAM" id="MobiDB-lite"/>
    </source>
</evidence>
<dbReference type="RefSeq" id="WP_353979226.1">
    <property type="nucleotide sequence ID" value="NZ_CP159578.1"/>
</dbReference>
<feature type="signal peptide" evidence="2">
    <location>
        <begin position="1"/>
        <end position="24"/>
    </location>
</feature>
<name>A0AB74U6I8_9GAMM</name>